<sequence length="270" mass="28822">MDFMHDIEKGSIEQQGVTGRPLIQLTPEQFERLFLAPHPDTGNSPAYRLGVQRFGNPTPLAMIAFLLVQAPTACIQMGWGGSTTAANAVLTGPYYLLGGLGLVISGLMEWIIGNTFSSVVAITFGGNWLALATITDPAHGIASTFPSGINSPEYNKALMFYLAFWTFLTSVYFVASLRSNIASASVFVGQGVFFNISFANGLNAAGYGELGNGNQVLADALFKAGGAFEFVVVCASGYLFVALMLESVEMPFRLPLGDLSNVFTKKTKIS</sequence>
<evidence type="ECO:0000313" key="8">
    <source>
        <dbReference type="Proteomes" id="UP001150217"/>
    </source>
</evidence>
<protein>
    <submittedName>
        <fullName evidence="7">GPR1/FUN34/yaaH family-domain-containing protein</fullName>
    </submittedName>
</protein>
<dbReference type="InterPro" id="IPR000791">
    <property type="entry name" value="Gpr1/Fun34/SatP-like"/>
</dbReference>
<organism evidence="7 8">
    <name type="scientific">Lentinula lateritia</name>
    <dbReference type="NCBI Taxonomy" id="40482"/>
    <lineage>
        <taxon>Eukaryota</taxon>
        <taxon>Fungi</taxon>
        <taxon>Dikarya</taxon>
        <taxon>Basidiomycota</taxon>
        <taxon>Agaricomycotina</taxon>
        <taxon>Agaricomycetes</taxon>
        <taxon>Agaricomycetidae</taxon>
        <taxon>Agaricales</taxon>
        <taxon>Marasmiineae</taxon>
        <taxon>Omphalotaceae</taxon>
        <taxon>Lentinula</taxon>
    </lineage>
</organism>
<evidence type="ECO:0000313" key="7">
    <source>
        <dbReference type="EMBL" id="KAJ4464388.1"/>
    </source>
</evidence>
<proteinExistence type="inferred from homology"/>
<comment type="caution">
    <text evidence="7">The sequence shown here is derived from an EMBL/GenBank/DDBJ whole genome shotgun (WGS) entry which is preliminary data.</text>
</comment>
<keyword evidence="8" id="KW-1185">Reference proteome</keyword>
<keyword evidence="3 6" id="KW-0812">Transmembrane</keyword>
<name>A0ABQ8V0Q3_9AGAR</name>
<evidence type="ECO:0000256" key="6">
    <source>
        <dbReference type="SAM" id="Phobius"/>
    </source>
</evidence>
<feature type="transmembrane region" description="Helical" evidence="6">
    <location>
        <begin position="158"/>
        <end position="175"/>
    </location>
</feature>
<evidence type="ECO:0000256" key="3">
    <source>
        <dbReference type="ARBA" id="ARBA00022692"/>
    </source>
</evidence>
<keyword evidence="5 6" id="KW-0472">Membrane</keyword>
<feature type="transmembrane region" description="Helical" evidence="6">
    <location>
        <begin position="119"/>
        <end position="138"/>
    </location>
</feature>
<feature type="transmembrane region" description="Helical" evidence="6">
    <location>
        <begin position="187"/>
        <end position="207"/>
    </location>
</feature>
<dbReference type="InterPro" id="IPR051633">
    <property type="entry name" value="AceTr"/>
</dbReference>
<evidence type="ECO:0000256" key="1">
    <source>
        <dbReference type="ARBA" id="ARBA00004141"/>
    </source>
</evidence>
<evidence type="ECO:0000256" key="4">
    <source>
        <dbReference type="ARBA" id="ARBA00022989"/>
    </source>
</evidence>
<dbReference type="PANTHER" id="PTHR31123">
    <property type="entry name" value="ACCUMULATION OF DYADS PROTEIN 2-RELATED"/>
    <property type="match status" value="1"/>
</dbReference>
<keyword evidence="4 6" id="KW-1133">Transmembrane helix</keyword>
<dbReference type="EMBL" id="JANVFT010000141">
    <property type="protein sequence ID" value="KAJ4464388.1"/>
    <property type="molecule type" value="Genomic_DNA"/>
</dbReference>
<dbReference type="Proteomes" id="UP001150217">
    <property type="component" value="Unassembled WGS sequence"/>
</dbReference>
<evidence type="ECO:0000256" key="5">
    <source>
        <dbReference type="ARBA" id="ARBA00023136"/>
    </source>
</evidence>
<evidence type="ECO:0000256" key="2">
    <source>
        <dbReference type="ARBA" id="ARBA00005587"/>
    </source>
</evidence>
<comment type="similarity">
    <text evidence="2">Belongs to the acetate uptake transporter (AceTr) (TC 2.A.96) family.</text>
</comment>
<feature type="transmembrane region" description="Helical" evidence="6">
    <location>
        <begin position="227"/>
        <end position="245"/>
    </location>
</feature>
<dbReference type="PANTHER" id="PTHR31123:SF4">
    <property type="entry name" value="PROTEIN ALCS"/>
    <property type="match status" value="1"/>
</dbReference>
<accession>A0ABQ8V0Q3</accession>
<feature type="transmembrane region" description="Helical" evidence="6">
    <location>
        <begin position="60"/>
        <end position="80"/>
    </location>
</feature>
<feature type="transmembrane region" description="Helical" evidence="6">
    <location>
        <begin position="92"/>
        <end position="112"/>
    </location>
</feature>
<reference evidence="7" key="1">
    <citation type="submission" date="2022-08" db="EMBL/GenBank/DDBJ databases">
        <title>A Global Phylogenomic Analysis of the Shiitake Genus Lentinula.</title>
        <authorList>
            <consortium name="DOE Joint Genome Institute"/>
            <person name="Sierra-Patev S."/>
            <person name="Min B."/>
            <person name="Naranjo-Ortiz M."/>
            <person name="Looney B."/>
            <person name="Konkel Z."/>
            <person name="Slot J.C."/>
            <person name="Sakamoto Y."/>
            <person name="Steenwyk J.L."/>
            <person name="Rokas A."/>
            <person name="Carro J."/>
            <person name="Camarero S."/>
            <person name="Ferreira P."/>
            <person name="Molpeceres G."/>
            <person name="Ruiz-Duenas F.J."/>
            <person name="Serrano A."/>
            <person name="Henrissat B."/>
            <person name="Drula E."/>
            <person name="Hughes K.W."/>
            <person name="Mata J.L."/>
            <person name="Ishikawa N.K."/>
            <person name="Vargas-Isla R."/>
            <person name="Ushijima S."/>
            <person name="Smith C.A."/>
            <person name="Ahrendt S."/>
            <person name="Andreopoulos W."/>
            <person name="He G."/>
            <person name="Labutti K."/>
            <person name="Lipzen A."/>
            <person name="Ng V."/>
            <person name="Riley R."/>
            <person name="Sandor L."/>
            <person name="Barry K."/>
            <person name="Martinez A.T."/>
            <person name="Xiao Y."/>
            <person name="Gibbons J.G."/>
            <person name="Terashima K."/>
            <person name="Grigoriev I.V."/>
            <person name="Hibbett D.S."/>
        </authorList>
    </citation>
    <scope>NUCLEOTIDE SEQUENCE</scope>
    <source>
        <strain evidence="7">RHP3577 ss4</strain>
    </source>
</reference>
<dbReference type="Pfam" id="PF01184">
    <property type="entry name" value="Gpr1_Fun34_YaaH"/>
    <property type="match status" value="1"/>
</dbReference>
<gene>
    <name evidence="7" type="ORF">C8R41DRAFT_872135</name>
</gene>
<comment type="subcellular location">
    <subcellularLocation>
        <location evidence="1">Membrane</location>
        <topology evidence="1">Multi-pass membrane protein</topology>
    </subcellularLocation>
</comment>